<keyword evidence="3" id="KW-0862">Zinc</keyword>
<evidence type="ECO:0000256" key="4">
    <source>
        <dbReference type="SAM" id="MobiDB-lite"/>
    </source>
</evidence>
<name>K0S7N3_THAOC</name>
<dbReference type="InterPro" id="IPR011124">
    <property type="entry name" value="Znf_CW"/>
</dbReference>
<dbReference type="Gene3D" id="3.30.40.100">
    <property type="match status" value="1"/>
</dbReference>
<keyword evidence="1" id="KW-0479">Metal-binding</keyword>
<gene>
    <name evidence="6" type="ORF">THAOC_25513</name>
</gene>
<feature type="domain" description="CW-type" evidence="5">
    <location>
        <begin position="212"/>
        <end position="271"/>
    </location>
</feature>
<organism evidence="6 7">
    <name type="scientific">Thalassiosira oceanica</name>
    <name type="common">Marine diatom</name>
    <dbReference type="NCBI Taxonomy" id="159749"/>
    <lineage>
        <taxon>Eukaryota</taxon>
        <taxon>Sar</taxon>
        <taxon>Stramenopiles</taxon>
        <taxon>Ochrophyta</taxon>
        <taxon>Bacillariophyta</taxon>
        <taxon>Coscinodiscophyceae</taxon>
        <taxon>Thalassiosirophycidae</taxon>
        <taxon>Thalassiosirales</taxon>
        <taxon>Thalassiosiraceae</taxon>
        <taxon>Thalassiosira</taxon>
    </lineage>
</organism>
<feature type="compositionally biased region" description="Low complexity" evidence="4">
    <location>
        <begin position="1"/>
        <end position="17"/>
    </location>
</feature>
<feature type="region of interest" description="Disordered" evidence="4">
    <location>
        <begin position="1"/>
        <end position="40"/>
    </location>
</feature>
<dbReference type="EMBL" id="AGNL01035216">
    <property type="protein sequence ID" value="EJK54827.1"/>
    <property type="molecule type" value="Genomic_DNA"/>
</dbReference>
<evidence type="ECO:0000256" key="2">
    <source>
        <dbReference type="ARBA" id="ARBA00022771"/>
    </source>
</evidence>
<feature type="compositionally biased region" description="Basic residues" evidence="4">
    <location>
        <begin position="18"/>
        <end position="30"/>
    </location>
</feature>
<dbReference type="OrthoDB" id="757982at2759"/>
<sequence length="278" mass="30799">MSSRGASAGKGAVAQQQQRKRRKGGNRKGGSRASDEAAAPAVAAYQYQSFTEEDSDSDGEDVLAALKDYSDKTPEIGDEIAVKCPADPPYPEGWYTGVCIGITEHDDGVVAKKRSKRRGFTLKVEWDGGGEEELVNPEWRMKSEAPDKQGRVSHRDTKVSAVCVPSFLRRDLSHFAKLRPYMKYWVTRLNAMNEAEKKLSRTRAGKTVRADPDQQVEWVQCCNPSCGKWRSLPPYLKPSAVLDSCDRKWYCVLNSWDEAIASCGAAQESGYMSKTSST</sequence>
<comment type="caution">
    <text evidence="6">The sequence shown here is derived from an EMBL/GenBank/DDBJ whole genome shotgun (WGS) entry which is preliminary data.</text>
</comment>
<evidence type="ECO:0000313" key="6">
    <source>
        <dbReference type="EMBL" id="EJK54827.1"/>
    </source>
</evidence>
<evidence type="ECO:0000313" key="7">
    <source>
        <dbReference type="Proteomes" id="UP000266841"/>
    </source>
</evidence>
<dbReference type="PROSITE" id="PS51050">
    <property type="entry name" value="ZF_CW"/>
    <property type="match status" value="1"/>
</dbReference>
<evidence type="ECO:0000259" key="5">
    <source>
        <dbReference type="PROSITE" id="PS51050"/>
    </source>
</evidence>
<dbReference type="GO" id="GO:0008270">
    <property type="term" value="F:zinc ion binding"/>
    <property type="evidence" value="ECO:0007669"/>
    <property type="project" value="UniProtKB-KW"/>
</dbReference>
<dbReference type="Pfam" id="PF07496">
    <property type="entry name" value="zf-CW"/>
    <property type="match status" value="1"/>
</dbReference>
<dbReference type="Proteomes" id="UP000266841">
    <property type="component" value="Unassembled WGS sequence"/>
</dbReference>
<dbReference type="AlphaFoldDB" id="K0S7N3"/>
<keyword evidence="2" id="KW-0863">Zinc-finger</keyword>
<evidence type="ECO:0000256" key="3">
    <source>
        <dbReference type="ARBA" id="ARBA00022833"/>
    </source>
</evidence>
<evidence type="ECO:0000256" key="1">
    <source>
        <dbReference type="ARBA" id="ARBA00022723"/>
    </source>
</evidence>
<keyword evidence="7" id="KW-1185">Reference proteome</keyword>
<proteinExistence type="predicted"/>
<reference evidence="6 7" key="1">
    <citation type="journal article" date="2012" name="Genome Biol.">
        <title>Genome and low-iron response of an oceanic diatom adapted to chronic iron limitation.</title>
        <authorList>
            <person name="Lommer M."/>
            <person name="Specht M."/>
            <person name="Roy A.S."/>
            <person name="Kraemer L."/>
            <person name="Andreson R."/>
            <person name="Gutowska M.A."/>
            <person name="Wolf J."/>
            <person name="Bergner S.V."/>
            <person name="Schilhabel M.B."/>
            <person name="Klostermeier U.C."/>
            <person name="Beiko R.G."/>
            <person name="Rosenstiel P."/>
            <person name="Hippler M."/>
            <person name="Laroche J."/>
        </authorList>
    </citation>
    <scope>NUCLEOTIDE SEQUENCE [LARGE SCALE GENOMIC DNA]</scope>
    <source>
        <strain evidence="6 7">CCMP1005</strain>
    </source>
</reference>
<protein>
    <recommendedName>
        <fullName evidence="5">CW-type domain-containing protein</fullName>
    </recommendedName>
</protein>
<accession>K0S7N3</accession>
<dbReference type="eggNOG" id="ENOG502RWS7">
    <property type="taxonomic scope" value="Eukaryota"/>
</dbReference>